<evidence type="ECO:0000256" key="3">
    <source>
        <dbReference type="SAM" id="SignalP"/>
    </source>
</evidence>
<feature type="region of interest" description="Disordered" evidence="2">
    <location>
        <begin position="444"/>
        <end position="491"/>
    </location>
</feature>
<feature type="signal peptide" evidence="3">
    <location>
        <begin position="1"/>
        <end position="31"/>
    </location>
</feature>
<feature type="coiled-coil region" evidence="1">
    <location>
        <begin position="344"/>
        <end position="422"/>
    </location>
</feature>
<name>A0ABV2F625_9BACL</name>
<comment type="caution">
    <text evidence="5">The sequence shown here is derived from an EMBL/GenBank/DDBJ whole genome shotgun (WGS) entry which is preliminary data.</text>
</comment>
<feature type="compositionally biased region" description="Low complexity" evidence="2">
    <location>
        <begin position="457"/>
        <end position="470"/>
    </location>
</feature>
<feature type="chain" id="PRO_5045728570" description="FecR protein domain-containing protein" evidence="3">
    <location>
        <begin position="32"/>
        <end position="789"/>
    </location>
</feature>
<dbReference type="EMBL" id="JBEPLV010000004">
    <property type="protein sequence ID" value="MET3547233.1"/>
    <property type="molecule type" value="Genomic_DNA"/>
</dbReference>
<reference evidence="5 6" key="1">
    <citation type="submission" date="2024-06" db="EMBL/GenBank/DDBJ databases">
        <title>Genomic Encyclopedia of Type Strains, Phase IV (KMG-IV): sequencing the most valuable type-strain genomes for metagenomic binning, comparative biology and taxonomic classification.</title>
        <authorList>
            <person name="Goeker M."/>
        </authorList>
    </citation>
    <scope>NUCLEOTIDE SEQUENCE [LARGE SCALE GENOMIC DNA]</scope>
    <source>
        <strain evidence="5 6">DSM 17253</strain>
    </source>
</reference>
<feature type="compositionally biased region" description="Pro residues" evidence="2">
    <location>
        <begin position="481"/>
        <end position="491"/>
    </location>
</feature>
<evidence type="ECO:0000313" key="6">
    <source>
        <dbReference type="Proteomes" id="UP001549098"/>
    </source>
</evidence>
<dbReference type="PANTHER" id="PTHR38731:SF3">
    <property type="entry name" value="BLL6125 PROTEIN"/>
    <property type="match status" value="1"/>
</dbReference>
<feature type="domain" description="FecR protein" evidence="4">
    <location>
        <begin position="69"/>
        <end position="153"/>
    </location>
</feature>
<evidence type="ECO:0000313" key="5">
    <source>
        <dbReference type="EMBL" id="MET3547233.1"/>
    </source>
</evidence>
<dbReference type="Pfam" id="PF04773">
    <property type="entry name" value="FecR"/>
    <property type="match status" value="1"/>
</dbReference>
<keyword evidence="1" id="KW-0175">Coiled coil</keyword>
<dbReference type="Proteomes" id="UP001549098">
    <property type="component" value="Unassembled WGS sequence"/>
</dbReference>
<feature type="region of interest" description="Disordered" evidence="2">
    <location>
        <begin position="316"/>
        <end position="335"/>
    </location>
</feature>
<keyword evidence="6" id="KW-1185">Reference proteome</keyword>
<sequence length="789" mass="85821">MRRGKLSWKMVSSTLILLLASSAAWTTQASADSTRSMTISRIDGPAYIQQSGGALRIQAYPGMLLHEGDTLVTESGGAVLSIQDEGDEITLAPNSEIRIKVLAGGAVQSTTKLELMSGQAYTSVHDLRESRDVFEMDVPGQKLEVKGTQFFVIINPLTGTPDVVAGAGVVKVSGTNPQSFAGKAESPVTLYPAQQISLTPGVDPSLQTPTSVDISDLVHQASPDIIKAIIQNKAQIDRENQELIEQQKKQLEQGQSKPSGSSASNGSNDLFLVSQLEDLQKIQQNLNVLVGNVAKEASSQGKIEKSKLDPLIEQVNRGIDDPNGKIDLGNVRPFDPTVGLDPQQEAKRKEQEKAQQELQKKIQQQIQQQQQQIQEVLQQQQMQDILLQQQMQQQLQAMIDNILKTIAELQQANQKAAEQRATQAVIQYQQQLSTEEMKRFEEEVRRRNQERIQMGGQQPAAPTQPTAPTQPNLPGGSMTPPVKPPVDPPVDPKPVEIKAVFSPDFPEQVPLHSSHKFTFGFSSGQSNQDTKVKVRVTYSSKTGINLSETDYTYWYGEDAIKEGQLSTDGIVLTKEAGPDGEEGEAYTLGELNGTPITFETRLPEVGDYQVKVELLKDEEAAGDPLVTVIKEVHVFDGLSTEVNPIEGTDLDRTLKVKAGGITPETVLGLEIDLRRGSGEASKAAPGAKFILVHNGKEVAVEETNSDGIADVLLPPQLAAINLGLVNENGPTPDGAEFTLRMVAPVDEGNIPLPGEYTAELQWVRQTGDIEHLIPLGQAFKVHYTVPPTL</sequence>
<feature type="compositionally biased region" description="Low complexity" evidence="2">
    <location>
        <begin position="252"/>
        <end position="267"/>
    </location>
</feature>
<proteinExistence type="predicted"/>
<dbReference type="Gene3D" id="2.60.120.1440">
    <property type="match status" value="1"/>
</dbReference>
<evidence type="ECO:0000256" key="1">
    <source>
        <dbReference type="SAM" id="Coils"/>
    </source>
</evidence>
<gene>
    <name evidence="5" type="ORF">ABID47_003849</name>
</gene>
<keyword evidence="3" id="KW-0732">Signal</keyword>
<evidence type="ECO:0000259" key="4">
    <source>
        <dbReference type="Pfam" id="PF04773"/>
    </source>
</evidence>
<feature type="region of interest" description="Disordered" evidence="2">
    <location>
        <begin position="248"/>
        <end position="268"/>
    </location>
</feature>
<organism evidence="5 6">
    <name type="scientific">Paenibacillus favisporus</name>
    <dbReference type="NCBI Taxonomy" id="221028"/>
    <lineage>
        <taxon>Bacteria</taxon>
        <taxon>Bacillati</taxon>
        <taxon>Bacillota</taxon>
        <taxon>Bacilli</taxon>
        <taxon>Bacillales</taxon>
        <taxon>Paenibacillaceae</taxon>
        <taxon>Paenibacillus</taxon>
    </lineage>
</organism>
<evidence type="ECO:0000256" key="2">
    <source>
        <dbReference type="SAM" id="MobiDB-lite"/>
    </source>
</evidence>
<dbReference type="RefSeq" id="WP_354499130.1">
    <property type="nucleotide sequence ID" value="NZ_JBEPLV010000004.1"/>
</dbReference>
<dbReference type="InterPro" id="IPR006860">
    <property type="entry name" value="FecR"/>
</dbReference>
<dbReference type="PANTHER" id="PTHR38731">
    <property type="entry name" value="LIPL45-RELATED LIPOPROTEIN-RELATED"/>
    <property type="match status" value="1"/>
</dbReference>
<accession>A0ABV2F625</accession>
<protein>
    <recommendedName>
        <fullName evidence="4">FecR protein domain-containing protein</fullName>
    </recommendedName>
</protein>